<protein>
    <submittedName>
        <fullName evidence="2">Uncharacterized protein</fullName>
    </submittedName>
</protein>
<evidence type="ECO:0000313" key="2">
    <source>
        <dbReference type="EMBL" id="KAK4185114.1"/>
    </source>
</evidence>
<accession>A0AAN6WNJ0</accession>
<sequence length="91" mass="9581">MKTAAALLALLITGGGALALALPTVNATIPSPWLPLGGLSTCDYRSECKANITQGHCRDYCDNIRKRMDKLSGQGCGGGNLVRCCCKDRPN</sequence>
<feature type="signal peptide" evidence="1">
    <location>
        <begin position="1"/>
        <end position="19"/>
    </location>
</feature>
<evidence type="ECO:0000256" key="1">
    <source>
        <dbReference type="SAM" id="SignalP"/>
    </source>
</evidence>
<comment type="caution">
    <text evidence="2">The sequence shown here is derived from an EMBL/GenBank/DDBJ whole genome shotgun (WGS) entry which is preliminary data.</text>
</comment>
<keyword evidence="1" id="KW-0732">Signal</keyword>
<name>A0AAN6WNJ0_9PEZI</name>
<reference evidence="2" key="2">
    <citation type="submission" date="2023-05" db="EMBL/GenBank/DDBJ databases">
        <authorList>
            <consortium name="Lawrence Berkeley National Laboratory"/>
            <person name="Steindorff A."/>
            <person name="Hensen N."/>
            <person name="Bonometti L."/>
            <person name="Westerberg I."/>
            <person name="Brannstrom I.O."/>
            <person name="Guillou S."/>
            <person name="Cros-Aarteil S."/>
            <person name="Calhoun S."/>
            <person name="Haridas S."/>
            <person name="Kuo A."/>
            <person name="Mondo S."/>
            <person name="Pangilinan J."/>
            <person name="Riley R."/>
            <person name="Labutti K."/>
            <person name="Andreopoulos B."/>
            <person name="Lipzen A."/>
            <person name="Chen C."/>
            <person name="Yanf M."/>
            <person name="Daum C."/>
            <person name="Ng V."/>
            <person name="Clum A."/>
            <person name="Ohm R."/>
            <person name="Martin F."/>
            <person name="Silar P."/>
            <person name="Natvig D."/>
            <person name="Lalanne C."/>
            <person name="Gautier V."/>
            <person name="Ament-Velasquez S.L."/>
            <person name="Kruys A."/>
            <person name="Hutchinson M.I."/>
            <person name="Powell A.J."/>
            <person name="Barry K."/>
            <person name="Miller A.N."/>
            <person name="Grigoriev I.V."/>
            <person name="Debuchy R."/>
            <person name="Gladieux P."/>
            <person name="Thoren M.H."/>
            <person name="Johannesson H."/>
        </authorList>
    </citation>
    <scope>NUCLEOTIDE SEQUENCE</scope>
    <source>
        <strain evidence="2">PSN309</strain>
    </source>
</reference>
<keyword evidence="3" id="KW-1185">Reference proteome</keyword>
<proteinExistence type="predicted"/>
<dbReference type="AlphaFoldDB" id="A0AAN6WNJ0"/>
<dbReference type="EMBL" id="MU864461">
    <property type="protein sequence ID" value="KAK4185114.1"/>
    <property type="molecule type" value="Genomic_DNA"/>
</dbReference>
<evidence type="ECO:0000313" key="3">
    <source>
        <dbReference type="Proteomes" id="UP001302126"/>
    </source>
</evidence>
<dbReference type="Proteomes" id="UP001302126">
    <property type="component" value="Unassembled WGS sequence"/>
</dbReference>
<organism evidence="2 3">
    <name type="scientific">Podospora australis</name>
    <dbReference type="NCBI Taxonomy" id="1536484"/>
    <lineage>
        <taxon>Eukaryota</taxon>
        <taxon>Fungi</taxon>
        <taxon>Dikarya</taxon>
        <taxon>Ascomycota</taxon>
        <taxon>Pezizomycotina</taxon>
        <taxon>Sordariomycetes</taxon>
        <taxon>Sordariomycetidae</taxon>
        <taxon>Sordariales</taxon>
        <taxon>Podosporaceae</taxon>
        <taxon>Podospora</taxon>
    </lineage>
</organism>
<feature type="chain" id="PRO_5043048901" evidence="1">
    <location>
        <begin position="20"/>
        <end position="91"/>
    </location>
</feature>
<reference evidence="2" key="1">
    <citation type="journal article" date="2023" name="Mol. Phylogenet. Evol.">
        <title>Genome-scale phylogeny and comparative genomics of the fungal order Sordariales.</title>
        <authorList>
            <person name="Hensen N."/>
            <person name="Bonometti L."/>
            <person name="Westerberg I."/>
            <person name="Brannstrom I.O."/>
            <person name="Guillou S."/>
            <person name="Cros-Aarteil S."/>
            <person name="Calhoun S."/>
            <person name="Haridas S."/>
            <person name="Kuo A."/>
            <person name="Mondo S."/>
            <person name="Pangilinan J."/>
            <person name="Riley R."/>
            <person name="LaButti K."/>
            <person name="Andreopoulos B."/>
            <person name="Lipzen A."/>
            <person name="Chen C."/>
            <person name="Yan M."/>
            <person name="Daum C."/>
            <person name="Ng V."/>
            <person name="Clum A."/>
            <person name="Steindorff A."/>
            <person name="Ohm R.A."/>
            <person name="Martin F."/>
            <person name="Silar P."/>
            <person name="Natvig D.O."/>
            <person name="Lalanne C."/>
            <person name="Gautier V."/>
            <person name="Ament-Velasquez S.L."/>
            <person name="Kruys A."/>
            <person name="Hutchinson M.I."/>
            <person name="Powell A.J."/>
            <person name="Barry K."/>
            <person name="Miller A.N."/>
            <person name="Grigoriev I.V."/>
            <person name="Debuchy R."/>
            <person name="Gladieux P."/>
            <person name="Hiltunen Thoren M."/>
            <person name="Johannesson H."/>
        </authorList>
    </citation>
    <scope>NUCLEOTIDE SEQUENCE</scope>
    <source>
        <strain evidence="2">PSN309</strain>
    </source>
</reference>
<gene>
    <name evidence="2" type="ORF">QBC35DRAFT_454592</name>
</gene>